<comment type="caution">
    <text evidence="10">The sequence shown here is derived from an EMBL/GenBank/DDBJ whole genome shotgun (WGS) entry which is preliminary data.</text>
</comment>
<dbReference type="InterPro" id="IPR045028">
    <property type="entry name" value="DinG/Rad3-like"/>
</dbReference>
<dbReference type="GO" id="GO:0070182">
    <property type="term" value="F:DNA polymerase binding"/>
    <property type="evidence" value="ECO:0007669"/>
    <property type="project" value="TreeGrafter"/>
</dbReference>
<dbReference type="NCBIfam" id="TIGR00604">
    <property type="entry name" value="rad3"/>
    <property type="match status" value="1"/>
</dbReference>
<dbReference type="GO" id="GO:0003678">
    <property type="term" value="F:DNA helicase activity"/>
    <property type="evidence" value="ECO:0007669"/>
    <property type="project" value="InterPro"/>
</dbReference>
<dbReference type="InterPro" id="IPR014013">
    <property type="entry name" value="Helic_SF1/SF2_ATP-bd_DinG/Rad3"/>
</dbReference>
<feature type="domain" description="Helicase ATP-binding" evidence="9">
    <location>
        <begin position="7"/>
        <end position="299"/>
    </location>
</feature>
<evidence type="ECO:0000256" key="6">
    <source>
        <dbReference type="ARBA" id="ARBA00023125"/>
    </source>
</evidence>
<keyword evidence="1" id="KW-0408">Iron</keyword>
<evidence type="ECO:0000256" key="7">
    <source>
        <dbReference type="ARBA" id="ARBA00023204"/>
    </source>
</evidence>
<keyword evidence="8" id="KW-0175">Coiled coil</keyword>
<keyword evidence="11" id="KW-1185">Reference proteome</keyword>
<keyword evidence="5" id="KW-0067">ATP-binding</keyword>
<evidence type="ECO:0000313" key="11">
    <source>
        <dbReference type="Proteomes" id="UP001176961"/>
    </source>
</evidence>
<dbReference type="GO" id="GO:1904430">
    <property type="term" value="P:negative regulation of t-circle formation"/>
    <property type="evidence" value="ECO:0007669"/>
    <property type="project" value="TreeGrafter"/>
</dbReference>
<name>A0AA36HI08_CYLNA</name>
<keyword evidence="1" id="KW-0004">4Fe-4S</keyword>
<evidence type="ECO:0000256" key="2">
    <source>
        <dbReference type="ARBA" id="ARBA00022741"/>
    </source>
</evidence>
<dbReference type="InterPro" id="IPR027417">
    <property type="entry name" value="P-loop_NTPase"/>
</dbReference>
<keyword evidence="2" id="KW-0547">Nucleotide-binding</keyword>
<keyword evidence="6" id="KW-0238">DNA-binding</keyword>
<dbReference type="EMBL" id="CATQJL010000326">
    <property type="protein sequence ID" value="CAJ0610253.1"/>
    <property type="molecule type" value="Genomic_DNA"/>
</dbReference>
<accession>A0AA36HI08</accession>
<sequence length="623" mass="70079">MTTVNIRGVDVMFPFSPYQCQMVYMDKVIEAIEMRFDTALESPTGTGKTLSLLCSTLAWLQKEKSKMQASFANVGALDEVKSGLTSVPSSFLPKIYYCSRTHSQLAQVVRELNRTMYKDIRTTVLGSRDQLCIHDRVCKEQDTRVKTAMCRGMVSKRTCHYYNNFDSSNLETLNELFTMKGGVPDIEDMIIVGKKNRICPFYRCRQMQETAELVLLPYNYIIDPHLRKIHKVDLSGSIVIFDEAHNLESVCEDVVSVEFSSLNIAMAIDELKNAIECLQDEMEELRTELDNSSQAFTTGVMGEGKPKGPPFQISEAAVLLTMLFELETKVEETYNDKAGLNLQDVPGKVFPGDRLLKTFEDAGISFDRADAYINLLTNVIDYLQKETDLKPSCAERGKNLEMLRNFISVVYMSLSKEAALSITNKKLPNGSNIKSAKIDMDAKRVGRHFKLYMVKEEGTSTKPARTTVNFWCFTSAIAMRSLKMNGVRTIIVTSGTLSPLVNFTKNIGLEFGSTLENEHAAKGDQVLAAIVCRSPINQFILNGSFTKRHDDKYARGIAESILALASTVPQGVLAFFASYGLMHHLISRFKVLRIDEESSKTYWECMMMYKTIVVEPKQKVVNS</sequence>
<evidence type="ECO:0000256" key="3">
    <source>
        <dbReference type="ARBA" id="ARBA00022763"/>
    </source>
</evidence>
<evidence type="ECO:0000259" key="9">
    <source>
        <dbReference type="PROSITE" id="PS51193"/>
    </source>
</evidence>
<dbReference type="GO" id="GO:0003677">
    <property type="term" value="F:DNA binding"/>
    <property type="evidence" value="ECO:0007669"/>
    <property type="project" value="UniProtKB-KW"/>
</dbReference>
<dbReference type="GO" id="GO:0016818">
    <property type="term" value="F:hydrolase activity, acting on acid anhydrides, in phosphorus-containing anhydrides"/>
    <property type="evidence" value="ECO:0007669"/>
    <property type="project" value="InterPro"/>
</dbReference>
<dbReference type="Proteomes" id="UP001176961">
    <property type="component" value="Unassembled WGS sequence"/>
</dbReference>
<keyword evidence="1" id="KW-0411">Iron-sulfur</keyword>
<keyword evidence="7" id="KW-0234">DNA repair</keyword>
<dbReference type="AlphaFoldDB" id="A0AA36HI08"/>
<evidence type="ECO:0000256" key="1">
    <source>
        <dbReference type="ARBA" id="ARBA00022485"/>
    </source>
</evidence>
<keyword evidence="1" id="KW-0479">Metal-binding</keyword>
<dbReference type="GO" id="GO:0010569">
    <property type="term" value="P:regulation of double-strand break repair via homologous recombination"/>
    <property type="evidence" value="ECO:0007669"/>
    <property type="project" value="TreeGrafter"/>
</dbReference>
<proteinExistence type="predicted"/>
<dbReference type="InterPro" id="IPR013020">
    <property type="entry name" value="Rad3/Chl1-like"/>
</dbReference>
<feature type="coiled-coil region" evidence="8">
    <location>
        <begin position="268"/>
        <end position="295"/>
    </location>
</feature>
<dbReference type="CDD" id="cd17970">
    <property type="entry name" value="DEAHc_FancJ"/>
    <property type="match status" value="1"/>
</dbReference>
<evidence type="ECO:0000256" key="8">
    <source>
        <dbReference type="SAM" id="Coils"/>
    </source>
</evidence>
<protein>
    <recommendedName>
        <fullName evidence="9">Helicase ATP-binding domain-containing protein</fullName>
    </recommendedName>
</protein>
<dbReference type="SMART" id="SM00488">
    <property type="entry name" value="DEXDc2"/>
    <property type="match status" value="1"/>
</dbReference>
<dbReference type="PROSITE" id="PS51193">
    <property type="entry name" value="HELICASE_ATP_BIND_2"/>
    <property type="match status" value="1"/>
</dbReference>
<keyword evidence="4" id="KW-0378">Hydrolase</keyword>
<dbReference type="Pfam" id="PF06733">
    <property type="entry name" value="DEAD_2"/>
    <property type="match status" value="1"/>
</dbReference>
<dbReference type="Pfam" id="PF23109">
    <property type="entry name" value="ARCH_RTEL1"/>
    <property type="match status" value="1"/>
</dbReference>
<reference evidence="10" key="1">
    <citation type="submission" date="2023-07" db="EMBL/GenBank/DDBJ databases">
        <authorList>
            <consortium name="CYATHOMIX"/>
        </authorList>
    </citation>
    <scope>NUCLEOTIDE SEQUENCE</scope>
    <source>
        <strain evidence="10">N/A</strain>
    </source>
</reference>
<dbReference type="GO" id="GO:0090657">
    <property type="term" value="P:telomeric loop disassembly"/>
    <property type="evidence" value="ECO:0007669"/>
    <property type="project" value="TreeGrafter"/>
</dbReference>
<dbReference type="GO" id="GO:0006281">
    <property type="term" value="P:DNA repair"/>
    <property type="evidence" value="ECO:0007669"/>
    <property type="project" value="UniProtKB-KW"/>
</dbReference>
<evidence type="ECO:0000256" key="5">
    <source>
        <dbReference type="ARBA" id="ARBA00022840"/>
    </source>
</evidence>
<gene>
    <name evidence="10" type="ORF">CYNAS_LOCUS22236</name>
</gene>
<organism evidence="10 11">
    <name type="scientific">Cylicocyclus nassatus</name>
    <name type="common">Nematode worm</name>
    <dbReference type="NCBI Taxonomy" id="53992"/>
    <lineage>
        <taxon>Eukaryota</taxon>
        <taxon>Metazoa</taxon>
        <taxon>Ecdysozoa</taxon>
        <taxon>Nematoda</taxon>
        <taxon>Chromadorea</taxon>
        <taxon>Rhabditida</taxon>
        <taxon>Rhabditina</taxon>
        <taxon>Rhabditomorpha</taxon>
        <taxon>Strongyloidea</taxon>
        <taxon>Strongylidae</taxon>
        <taxon>Cylicocyclus</taxon>
    </lineage>
</organism>
<dbReference type="GO" id="GO:0045910">
    <property type="term" value="P:negative regulation of DNA recombination"/>
    <property type="evidence" value="ECO:0007669"/>
    <property type="project" value="TreeGrafter"/>
</dbReference>
<dbReference type="InterPro" id="IPR006554">
    <property type="entry name" value="Helicase-like_DEXD_c2"/>
</dbReference>
<evidence type="ECO:0000313" key="10">
    <source>
        <dbReference type="EMBL" id="CAJ0610253.1"/>
    </source>
</evidence>
<keyword evidence="3" id="KW-0227">DNA damage</keyword>
<dbReference type="InterPro" id="IPR057498">
    <property type="entry name" value="Rtel1_ARCH"/>
</dbReference>
<dbReference type="PANTHER" id="PTHR11472">
    <property type="entry name" value="DNA REPAIR DEAD HELICASE RAD3/XP-D SUBFAMILY MEMBER"/>
    <property type="match status" value="1"/>
</dbReference>
<dbReference type="SUPFAM" id="SSF52540">
    <property type="entry name" value="P-loop containing nucleoside triphosphate hydrolases"/>
    <property type="match status" value="1"/>
</dbReference>
<dbReference type="GO" id="GO:0005524">
    <property type="term" value="F:ATP binding"/>
    <property type="evidence" value="ECO:0007669"/>
    <property type="project" value="UniProtKB-KW"/>
</dbReference>
<evidence type="ECO:0000256" key="4">
    <source>
        <dbReference type="ARBA" id="ARBA00022801"/>
    </source>
</evidence>
<dbReference type="GO" id="GO:0051539">
    <property type="term" value="F:4 iron, 4 sulfur cluster binding"/>
    <property type="evidence" value="ECO:0007669"/>
    <property type="project" value="UniProtKB-KW"/>
</dbReference>
<dbReference type="PANTHER" id="PTHR11472:SF34">
    <property type="entry name" value="REGULATOR OF TELOMERE ELONGATION HELICASE 1"/>
    <property type="match status" value="1"/>
</dbReference>
<dbReference type="Gene3D" id="3.40.50.300">
    <property type="entry name" value="P-loop containing nucleotide triphosphate hydrolases"/>
    <property type="match status" value="2"/>
</dbReference>
<dbReference type="GO" id="GO:0005634">
    <property type="term" value="C:nucleus"/>
    <property type="evidence" value="ECO:0007669"/>
    <property type="project" value="TreeGrafter"/>
</dbReference>
<dbReference type="InterPro" id="IPR010614">
    <property type="entry name" value="RAD3-like_helicase_DEAD"/>
</dbReference>